<keyword evidence="2" id="KW-0418">Kinase</keyword>
<comment type="caution">
    <text evidence="2">The sequence shown here is derived from an EMBL/GenBank/DDBJ whole genome shotgun (WGS) entry which is preliminary data.</text>
</comment>
<feature type="domain" description="Protein kinase" evidence="1">
    <location>
        <begin position="1"/>
        <end position="275"/>
    </location>
</feature>
<proteinExistence type="predicted"/>
<dbReference type="InterPro" id="IPR011009">
    <property type="entry name" value="Kinase-like_dom_sf"/>
</dbReference>
<name>A0A964XPC1_9ACTN</name>
<dbReference type="Proteomes" id="UP000598297">
    <property type="component" value="Unassembled WGS sequence"/>
</dbReference>
<evidence type="ECO:0000313" key="2">
    <source>
        <dbReference type="EMBL" id="NBE54637.1"/>
    </source>
</evidence>
<sequence length="275" mass="30554">MAGQGPYALPQHVETLLEPSRRRLVVDRRGSTVWDVRTPRGRLAVKLGHPTRKHPWTAVAPAREAVILHRLTASVRYGEWDLGMWSAQPWHEGESLFDRWQDERHHTHPGPPRLADAYACALALTELHERGWAHGDVQPNHFLVGPGRTRLIDLALAHGGEIPGAYDFPYRGCLVHYEAPEISRDILGTGTATPTPEADVYALGASLFISATGWRHVDYPDDAPREEQRQAVVNKPHRSINVPGPLGPLIEHMMSRNPTDRPSAADICRELGGSP</sequence>
<dbReference type="RefSeq" id="WP_161701640.1">
    <property type="nucleotide sequence ID" value="NZ_JAAAHS010000236.1"/>
</dbReference>
<keyword evidence="3" id="KW-1185">Reference proteome</keyword>
<dbReference type="SMART" id="SM00220">
    <property type="entry name" value="S_TKc"/>
    <property type="match status" value="1"/>
</dbReference>
<organism evidence="2 3">
    <name type="scientific">Streptomyces boluensis</name>
    <dbReference type="NCBI Taxonomy" id="1775135"/>
    <lineage>
        <taxon>Bacteria</taxon>
        <taxon>Bacillati</taxon>
        <taxon>Actinomycetota</taxon>
        <taxon>Actinomycetes</taxon>
        <taxon>Kitasatosporales</taxon>
        <taxon>Streptomycetaceae</taxon>
        <taxon>Streptomyces</taxon>
    </lineage>
</organism>
<dbReference type="InterPro" id="IPR000719">
    <property type="entry name" value="Prot_kinase_dom"/>
</dbReference>
<protein>
    <submittedName>
        <fullName evidence="2">Protein kinase</fullName>
    </submittedName>
</protein>
<keyword evidence="2" id="KW-0808">Transferase</keyword>
<dbReference type="Pfam" id="PF00069">
    <property type="entry name" value="Pkinase"/>
    <property type="match status" value="1"/>
</dbReference>
<dbReference type="PROSITE" id="PS50011">
    <property type="entry name" value="PROTEIN_KINASE_DOM"/>
    <property type="match status" value="1"/>
</dbReference>
<dbReference type="AlphaFoldDB" id="A0A964XPC1"/>
<accession>A0A964XPC1</accession>
<dbReference type="EMBL" id="JAAAHS010000236">
    <property type="protein sequence ID" value="NBE54637.1"/>
    <property type="molecule type" value="Genomic_DNA"/>
</dbReference>
<evidence type="ECO:0000259" key="1">
    <source>
        <dbReference type="PROSITE" id="PS50011"/>
    </source>
</evidence>
<gene>
    <name evidence="2" type="ORF">GUY60_25080</name>
</gene>
<dbReference type="GO" id="GO:0005524">
    <property type="term" value="F:ATP binding"/>
    <property type="evidence" value="ECO:0007669"/>
    <property type="project" value="InterPro"/>
</dbReference>
<dbReference type="SUPFAM" id="SSF56112">
    <property type="entry name" value="Protein kinase-like (PK-like)"/>
    <property type="match status" value="1"/>
</dbReference>
<dbReference type="Gene3D" id="1.10.510.10">
    <property type="entry name" value="Transferase(Phosphotransferase) domain 1"/>
    <property type="match status" value="1"/>
</dbReference>
<evidence type="ECO:0000313" key="3">
    <source>
        <dbReference type="Proteomes" id="UP000598297"/>
    </source>
</evidence>
<dbReference type="OrthoDB" id="2988131at2"/>
<reference evidence="2" key="1">
    <citation type="submission" date="2020-01" db="EMBL/GenBank/DDBJ databases">
        <title>Whole-genome analyses of novel actinobacteria.</title>
        <authorList>
            <person name="Sahin N."/>
        </authorList>
    </citation>
    <scope>NUCLEOTIDE SEQUENCE</scope>
    <source>
        <strain evidence="2">YC537</strain>
    </source>
</reference>
<dbReference type="GO" id="GO:0004672">
    <property type="term" value="F:protein kinase activity"/>
    <property type="evidence" value="ECO:0007669"/>
    <property type="project" value="InterPro"/>
</dbReference>